<dbReference type="AlphaFoldDB" id="A0A6A4H8U3"/>
<keyword evidence="2" id="KW-1185">Reference proteome</keyword>
<evidence type="ECO:0000313" key="2">
    <source>
        <dbReference type="Proteomes" id="UP000799118"/>
    </source>
</evidence>
<evidence type="ECO:0000313" key="1">
    <source>
        <dbReference type="EMBL" id="KAE9394180.1"/>
    </source>
</evidence>
<proteinExistence type="predicted"/>
<accession>A0A6A4H8U3</accession>
<dbReference type="EMBL" id="ML769555">
    <property type="protein sequence ID" value="KAE9394180.1"/>
    <property type="molecule type" value="Genomic_DNA"/>
</dbReference>
<reference evidence="1" key="1">
    <citation type="journal article" date="2019" name="Environ. Microbiol.">
        <title>Fungal ecological strategies reflected in gene transcription - a case study of two litter decomposers.</title>
        <authorList>
            <person name="Barbi F."/>
            <person name="Kohler A."/>
            <person name="Barry K."/>
            <person name="Baskaran P."/>
            <person name="Daum C."/>
            <person name="Fauchery L."/>
            <person name="Ihrmark K."/>
            <person name="Kuo A."/>
            <person name="LaButti K."/>
            <person name="Lipzen A."/>
            <person name="Morin E."/>
            <person name="Grigoriev I.V."/>
            <person name="Henrissat B."/>
            <person name="Lindahl B."/>
            <person name="Martin F."/>
        </authorList>
    </citation>
    <scope>NUCLEOTIDE SEQUENCE</scope>
    <source>
        <strain evidence="1">JB14</strain>
    </source>
</reference>
<dbReference type="Proteomes" id="UP000799118">
    <property type="component" value="Unassembled WGS sequence"/>
</dbReference>
<name>A0A6A4H8U3_9AGAR</name>
<protein>
    <submittedName>
        <fullName evidence="1">Uncharacterized protein</fullName>
    </submittedName>
</protein>
<organism evidence="1 2">
    <name type="scientific">Gymnopus androsaceus JB14</name>
    <dbReference type="NCBI Taxonomy" id="1447944"/>
    <lineage>
        <taxon>Eukaryota</taxon>
        <taxon>Fungi</taxon>
        <taxon>Dikarya</taxon>
        <taxon>Basidiomycota</taxon>
        <taxon>Agaricomycotina</taxon>
        <taxon>Agaricomycetes</taxon>
        <taxon>Agaricomycetidae</taxon>
        <taxon>Agaricales</taxon>
        <taxon>Marasmiineae</taxon>
        <taxon>Omphalotaceae</taxon>
        <taxon>Gymnopus</taxon>
    </lineage>
</organism>
<sequence length="424" mass="47280">MSTAPFLSSSAGNSKASVGALLQGGEYNLACTKHTFLPSILLYGRSLSFLFGPNHAMIGEQQARIDQGTALLREKHTTSSHPGPSQATYRDVTFWTALAEATPVQNFWVVAAGSYSSHTVVSSKFMPLTSSPPHRVLPQHQCMNLFDNDCFSLAFTKDHFDQYLAEVDNPCLKFNNVMTRIMDYASPCDPNLQADLDTKLMHPGVVDALARHLLDKVNQQMKSMSHPTEDSLNEGIESFNKILLGHVASPNPSAWHGAPPNHTQLVLPTQWHEVYLKALLQPPELLGKVKDMTINGFLEQTIRKFRSSTLCHCLDRESILHEKVYDMEFLCAAQEVVEHPKGLLHEGVRAKEHAGQFETSGKYTKALPTWEWWIIDFHHTVKPKKDCDSDGYRTISTTQIAGQPFFDFTISGANYKGCCGTLMQ</sequence>
<gene>
    <name evidence="1" type="ORF">BT96DRAFT_943345</name>
</gene>